<gene>
    <name evidence="2" type="ORF">QE152_g5426</name>
</gene>
<proteinExistence type="predicted"/>
<accession>A0AAW1MMR8</accession>
<evidence type="ECO:0000259" key="1">
    <source>
        <dbReference type="Pfam" id="PF13843"/>
    </source>
</evidence>
<evidence type="ECO:0000313" key="2">
    <source>
        <dbReference type="EMBL" id="KAK9747273.1"/>
    </source>
</evidence>
<organism evidence="2 3">
    <name type="scientific">Popillia japonica</name>
    <name type="common">Japanese beetle</name>
    <dbReference type="NCBI Taxonomy" id="7064"/>
    <lineage>
        <taxon>Eukaryota</taxon>
        <taxon>Metazoa</taxon>
        <taxon>Ecdysozoa</taxon>
        <taxon>Arthropoda</taxon>
        <taxon>Hexapoda</taxon>
        <taxon>Insecta</taxon>
        <taxon>Pterygota</taxon>
        <taxon>Neoptera</taxon>
        <taxon>Endopterygota</taxon>
        <taxon>Coleoptera</taxon>
        <taxon>Polyphaga</taxon>
        <taxon>Scarabaeiformia</taxon>
        <taxon>Scarabaeidae</taxon>
        <taxon>Rutelinae</taxon>
        <taxon>Popillia</taxon>
    </lineage>
</organism>
<dbReference type="AlphaFoldDB" id="A0AAW1MMR8"/>
<dbReference type="EMBL" id="JASPKY010000032">
    <property type="protein sequence ID" value="KAK9747273.1"/>
    <property type="molecule type" value="Genomic_DNA"/>
</dbReference>
<dbReference type="Pfam" id="PF13843">
    <property type="entry name" value="DDE_Tnp_1_7"/>
    <property type="match status" value="1"/>
</dbReference>
<dbReference type="PANTHER" id="PTHR46599:SF6">
    <property type="entry name" value="DUAL SPECIFICITY PHOSPHATASE 26"/>
    <property type="match status" value="1"/>
</dbReference>
<dbReference type="PANTHER" id="PTHR46599">
    <property type="entry name" value="PIGGYBAC TRANSPOSABLE ELEMENT-DERIVED PROTEIN 4"/>
    <property type="match status" value="1"/>
</dbReference>
<feature type="domain" description="PiggyBac transposable element-derived protein" evidence="1">
    <location>
        <begin position="2"/>
        <end position="122"/>
    </location>
</feature>
<dbReference type="Proteomes" id="UP001458880">
    <property type="component" value="Unassembled WGS sequence"/>
</dbReference>
<name>A0AAW1MMR8_POPJA</name>
<evidence type="ECO:0000313" key="3">
    <source>
        <dbReference type="Proteomes" id="UP001458880"/>
    </source>
</evidence>
<reference evidence="2 3" key="1">
    <citation type="journal article" date="2024" name="BMC Genomics">
        <title>De novo assembly and annotation of Popillia japonica's genome with initial clues to its potential as an invasive pest.</title>
        <authorList>
            <person name="Cucini C."/>
            <person name="Boschi S."/>
            <person name="Funari R."/>
            <person name="Cardaioli E."/>
            <person name="Iannotti N."/>
            <person name="Marturano G."/>
            <person name="Paoli F."/>
            <person name="Bruttini M."/>
            <person name="Carapelli A."/>
            <person name="Frati F."/>
            <person name="Nardi F."/>
        </authorList>
    </citation>
    <scope>NUCLEOTIDE SEQUENCE [LARGE SCALE GENOMIC DNA]</scope>
    <source>
        <strain evidence="2">DMR45628</strain>
    </source>
</reference>
<sequence>MTITGTLRSNKREILLEFLGDKSKEIYSSMFGYKEEMLITSYVQKKKINKVVLLLSTEICSDEVDMSSEKRNPEVILHYNKTKGAVDAGDQMTREYTCVRSTRRWPFRLFMEILDTAALNAFIIYTEKYPDFVKNSRSKRKVFLRELSIGLAKNQVARRQQGSKVGLQKPVQYAINLLCPQQLEETPTTSNTNTPPRCNFCPRSLDKKTKFFCTTCRKAVRVTHRRENKRIYCEECLRHQQ</sequence>
<keyword evidence="3" id="KW-1185">Reference proteome</keyword>
<dbReference type="InterPro" id="IPR029526">
    <property type="entry name" value="PGBD"/>
</dbReference>
<protein>
    <submittedName>
        <fullName evidence="2">Transposase IS4</fullName>
    </submittedName>
</protein>
<comment type="caution">
    <text evidence="2">The sequence shown here is derived from an EMBL/GenBank/DDBJ whole genome shotgun (WGS) entry which is preliminary data.</text>
</comment>